<dbReference type="SUPFAM" id="SSF46565">
    <property type="entry name" value="Chaperone J-domain"/>
    <property type="match status" value="1"/>
</dbReference>
<evidence type="ECO:0000259" key="3">
    <source>
        <dbReference type="PROSITE" id="PS50076"/>
    </source>
</evidence>
<dbReference type="InterPro" id="IPR036869">
    <property type="entry name" value="J_dom_sf"/>
</dbReference>
<name>C5I944_9HYME</name>
<dbReference type="FunFam" id="2.60.260.20:FF:000026">
    <property type="entry name" value="Uncharacterized protein, isoform B"/>
    <property type="match status" value="1"/>
</dbReference>
<feature type="region of interest" description="Disordered" evidence="2">
    <location>
        <begin position="155"/>
        <end position="183"/>
    </location>
</feature>
<reference evidence="4" key="1">
    <citation type="journal article" date="2012" name="Arch. Insect Biochem. Physiol.">
        <title>Cloning and expression pattern of heat shock protein genes from the endoparasitoid wasp, Pteromalus puparum in response to environmental stresses.</title>
        <authorList>
            <person name="Wang H."/>
            <person name="Li K."/>
            <person name="Zhu J.Y."/>
            <person name="Fang Q."/>
            <person name="Ye G.Y."/>
            <person name="Wang H."/>
            <person name="Li K."/>
            <person name="Zhu J.Y."/>
        </authorList>
    </citation>
    <scope>NUCLEOTIDE SEQUENCE</scope>
</reference>
<gene>
    <name evidence="4" type="primary">hsp40</name>
</gene>
<keyword evidence="1" id="KW-0143">Chaperone</keyword>
<dbReference type="FunFam" id="2.60.260.20:FF:000002">
    <property type="entry name" value="Dnaj homolog subfamily b member"/>
    <property type="match status" value="1"/>
</dbReference>
<evidence type="ECO:0000256" key="2">
    <source>
        <dbReference type="SAM" id="MobiDB-lite"/>
    </source>
</evidence>
<dbReference type="InterPro" id="IPR002939">
    <property type="entry name" value="DnaJ_C"/>
</dbReference>
<dbReference type="FunFam" id="1.10.287.110:FF:000033">
    <property type="entry name" value="dnaJ homolog subfamily B member 13"/>
    <property type="match status" value="1"/>
</dbReference>
<dbReference type="PROSITE" id="PS00636">
    <property type="entry name" value="DNAJ_1"/>
    <property type="match status" value="1"/>
</dbReference>
<protein>
    <submittedName>
        <fullName evidence="4">Heat shock protein 40</fullName>
    </submittedName>
</protein>
<evidence type="ECO:0000313" key="4">
    <source>
        <dbReference type="EMBL" id="ACR44221.1"/>
    </source>
</evidence>
<dbReference type="InterPro" id="IPR051339">
    <property type="entry name" value="DnaJ_subfamily_B"/>
</dbReference>
<dbReference type="CDD" id="cd06257">
    <property type="entry name" value="DnaJ"/>
    <property type="match status" value="1"/>
</dbReference>
<dbReference type="InterPro" id="IPR008971">
    <property type="entry name" value="HSP40/DnaJ_pept-bd"/>
</dbReference>
<organism evidence="4">
    <name type="scientific">Pteromalus puparum</name>
    <dbReference type="NCBI Taxonomy" id="32389"/>
    <lineage>
        <taxon>Eukaryota</taxon>
        <taxon>Metazoa</taxon>
        <taxon>Ecdysozoa</taxon>
        <taxon>Arthropoda</taxon>
        <taxon>Hexapoda</taxon>
        <taxon>Insecta</taxon>
        <taxon>Pterygota</taxon>
        <taxon>Neoptera</taxon>
        <taxon>Endopterygota</taxon>
        <taxon>Hymenoptera</taxon>
        <taxon>Apocrita</taxon>
        <taxon>Proctotrupomorpha</taxon>
        <taxon>Chalcidoidea</taxon>
        <taxon>Pteromalidae</taxon>
        <taxon>Pteromalinae</taxon>
        <taxon>Pteromalus</taxon>
    </lineage>
</organism>
<keyword evidence="4" id="KW-0346">Stress response</keyword>
<dbReference type="PRINTS" id="PR00625">
    <property type="entry name" value="JDOMAIN"/>
</dbReference>
<dbReference type="GO" id="GO:0051087">
    <property type="term" value="F:protein-folding chaperone binding"/>
    <property type="evidence" value="ECO:0007669"/>
    <property type="project" value="TreeGrafter"/>
</dbReference>
<dbReference type="AlphaFoldDB" id="C5I944"/>
<dbReference type="InterPro" id="IPR001623">
    <property type="entry name" value="DnaJ_domain"/>
</dbReference>
<dbReference type="PANTHER" id="PTHR24078">
    <property type="entry name" value="DNAJ HOMOLOG SUBFAMILY C MEMBER"/>
    <property type="match status" value="1"/>
</dbReference>
<dbReference type="PROSITE" id="PS50076">
    <property type="entry name" value="DNAJ_2"/>
    <property type="match status" value="1"/>
</dbReference>
<dbReference type="SMR" id="C5I944"/>
<dbReference type="SMART" id="SM00271">
    <property type="entry name" value="DnaJ"/>
    <property type="match status" value="1"/>
</dbReference>
<dbReference type="GO" id="GO:0005829">
    <property type="term" value="C:cytosol"/>
    <property type="evidence" value="ECO:0007669"/>
    <property type="project" value="TreeGrafter"/>
</dbReference>
<dbReference type="Gene3D" id="1.10.287.110">
    <property type="entry name" value="DnaJ domain"/>
    <property type="match status" value="1"/>
</dbReference>
<dbReference type="GO" id="GO:0006457">
    <property type="term" value="P:protein folding"/>
    <property type="evidence" value="ECO:0007669"/>
    <property type="project" value="InterPro"/>
</dbReference>
<evidence type="ECO:0000256" key="1">
    <source>
        <dbReference type="ARBA" id="ARBA00023186"/>
    </source>
</evidence>
<dbReference type="Gene3D" id="2.60.260.20">
    <property type="entry name" value="Urease metallochaperone UreE, N-terminal domain"/>
    <property type="match status" value="2"/>
</dbReference>
<proteinExistence type="evidence at transcript level"/>
<dbReference type="GO" id="GO:0051082">
    <property type="term" value="F:unfolded protein binding"/>
    <property type="evidence" value="ECO:0007669"/>
    <property type="project" value="InterPro"/>
</dbReference>
<accession>C5I944</accession>
<dbReference type="CDD" id="cd10747">
    <property type="entry name" value="DnaJ_C"/>
    <property type="match status" value="1"/>
</dbReference>
<feature type="domain" description="J" evidence="3">
    <location>
        <begin position="4"/>
        <end position="68"/>
    </location>
</feature>
<sequence>MGKDYYKILGIAKGASDDEIKKAYRKMALKYHPDKNPAAGAEEKFKEIAEAYEVLSDTKKREVYDNFGEEGLKGGASGGGGGGGGSGVGGTTYTFHGDPRATFAQFFGTASPFQTFFEFGGPGGGGGGSRMSFFHDNDMETDDPFGLGRDMRRGRGGGPGGAFRSQSFNSAGPTGRVAGKERAQDPAIEHDLYVDLEDILRGCTKKMKISRRVVRPDGTTKKEDKVLTINVKPGWKAGTKITFQKEGDQGRGKVPADIVFIIRDKQHPNFKREGSDIRYTCKLSLKQALCGTVIEVPTLVGEKITLNLTREIVKPTTVKRIQGHGLPFPKEPSRKGDLLVSFDIKFPETLTQSAKDILYDTLPN</sequence>
<dbReference type="SUPFAM" id="SSF49493">
    <property type="entry name" value="HSP40/DnaJ peptide-binding domain"/>
    <property type="match status" value="2"/>
</dbReference>
<dbReference type="Pfam" id="PF00226">
    <property type="entry name" value="DnaJ"/>
    <property type="match status" value="1"/>
</dbReference>
<dbReference type="EMBL" id="FJ798093">
    <property type="protein sequence ID" value="ACR44221.1"/>
    <property type="molecule type" value="mRNA"/>
</dbReference>
<dbReference type="InterPro" id="IPR018253">
    <property type="entry name" value="DnaJ_domain_CS"/>
</dbReference>
<dbReference type="Pfam" id="PF01556">
    <property type="entry name" value="DnaJ_C"/>
    <property type="match status" value="1"/>
</dbReference>
<dbReference type="PANTHER" id="PTHR24078:SF553">
    <property type="entry name" value="DNAJ HOMOLOG SUBFAMILY B MEMBER 5"/>
    <property type="match status" value="1"/>
</dbReference>